<gene>
    <name evidence="1" type="ORF">UY20_C0001G0022</name>
</gene>
<organism evidence="1 2">
    <name type="scientific">Candidatus Yanofskybacteria bacterium GW2011_GWA1_48_10</name>
    <dbReference type="NCBI Taxonomy" id="1619022"/>
    <lineage>
        <taxon>Bacteria</taxon>
        <taxon>Candidatus Yanofskyibacteriota</taxon>
    </lineage>
</organism>
<name>A0A0G1U7R4_9BACT</name>
<comment type="caution">
    <text evidence="1">The sequence shown here is derived from an EMBL/GenBank/DDBJ whole genome shotgun (WGS) entry which is preliminary data.</text>
</comment>
<sequence>MPFEIPEMVVVVIVAMLVVKLHSEFTATAPEDPLDGNPSNEPAIPDYWRPLEQRTEAERNQKIRDAFRLELLNGDLPDAVHIWNLASRRQFSVVQVMRQSDPRLDRIANTVKAIILVACEGSRTRRDTYEYYQMSEW</sequence>
<accession>A0A0G1U7R4</accession>
<dbReference type="Proteomes" id="UP000034403">
    <property type="component" value="Unassembled WGS sequence"/>
</dbReference>
<proteinExistence type="predicted"/>
<protein>
    <submittedName>
        <fullName evidence="1">Uncharacterized protein</fullName>
    </submittedName>
</protein>
<evidence type="ECO:0000313" key="1">
    <source>
        <dbReference type="EMBL" id="KKU90171.1"/>
    </source>
</evidence>
<evidence type="ECO:0000313" key="2">
    <source>
        <dbReference type="Proteomes" id="UP000034403"/>
    </source>
</evidence>
<reference evidence="1 2" key="1">
    <citation type="journal article" date="2015" name="Nature">
        <title>rRNA introns, odd ribosomes, and small enigmatic genomes across a large radiation of phyla.</title>
        <authorList>
            <person name="Brown C.T."/>
            <person name="Hug L.A."/>
            <person name="Thomas B.C."/>
            <person name="Sharon I."/>
            <person name="Castelle C.J."/>
            <person name="Singh A."/>
            <person name="Wilkins M.J."/>
            <person name="Williams K.H."/>
            <person name="Banfield J.F."/>
        </authorList>
    </citation>
    <scope>NUCLEOTIDE SEQUENCE [LARGE SCALE GENOMIC DNA]</scope>
</reference>
<dbReference type="EMBL" id="LCPC01000001">
    <property type="protein sequence ID" value="KKU90171.1"/>
    <property type="molecule type" value="Genomic_DNA"/>
</dbReference>
<dbReference type="AlphaFoldDB" id="A0A0G1U7R4"/>